<gene>
    <name evidence="1" type="ORF">C2G38_356274</name>
</gene>
<dbReference type="AlphaFoldDB" id="A0A397ULV5"/>
<sequence>MSTSDFINESSEIMPYKGSFSYKNDNVYVIHIDDNVRAKIERVTYDIARIYFHRQSRPTNSRSN</sequence>
<keyword evidence="2" id="KW-1185">Reference proteome</keyword>
<accession>A0A397ULV5</accession>
<protein>
    <submittedName>
        <fullName evidence="1">Uncharacterized protein</fullName>
    </submittedName>
</protein>
<proteinExistence type="predicted"/>
<evidence type="ECO:0000313" key="1">
    <source>
        <dbReference type="EMBL" id="RIB08353.1"/>
    </source>
</evidence>
<dbReference type="OrthoDB" id="2130967at2759"/>
<comment type="caution">
    <text evidence="1">The sequence shown here is derived from an EMBL/GenBank/DDBJ whole genome shotgun (WGS) entry which is preliminary data.</text>
</comment>
<dbReference type="Proteomes" id="UP000266673">
    <property type="component" value="Unassembled WGS sequence"/>
</dbReference>
<name>A0A397ULV5_9GLOM</name>
<evidence type="ECO:0000313" key="2">
    <source>
        <dbReference type="Proteomes" id="UP000266673"/>
    </source>
</evidence>
<organism evidence="1 2">
    <name type="scientific">Gigaspora rosea</name>
    <dbReference type="NCBI Taxonomy" id="44941"/>
    <lineage>
        <taxon>Eukaryota</taxon>
        <taxon>Fungi</taxon>
        <taxon>Fungi incertae sedis</taxon>
        <taxon>Mucoromycota</taxon>
        <taxon>Glomeromycotina</taxon>
        <taxon>Glomeromycetes</taxon>
        <taxon>Diversisporales</taxon>
        <taxon>Gigasporaceae</taxon>
        <taxon>Gigaspora</taxon>
    </lineage>
</organism>
<dbReference type="EMBL" id="QKWP01001519">
    <property type="protein sequence ID" value="RIB08353.1"/>
    <property type="molecule type" value="Genomic_DNA"/>
</dbReference>
<reference evidence="1 2" key="1">
    <citation type="submission" date="2018-06" db="EMBL/GenBank/DDBJ databases">
        <title>Comparative genomics reveals the genomic features of Rhizophagus irregularis, R. cerebriforme, R. diaphanum and Gigaspora rosea, and their symbiotic lifestyle signature.</title>
        <authorList>
            <person name="Morin E."/>
            <person name="San Clemente H."/>
            <person name="Chen E.C.H."/>
            <person name="De La Providencia I."/>
            <person name="Hainaut M."/>
            <person name="Kuo A."/>
            <person name="Kohler A."/>
            <person name="Murat C."/>
            <person name="Tang N."/>
            <person name="Roy S."/>
            <person name="Loubradou J."/>
            <person name="Henrissat B."/>
            <person name="Grigoriev I.V."/>
            <person name="Corradi N."/>
            <person name="Roux C."/>
            <person name="Martin F.M."/>
        </authorList>
    </citation>
    <scope>NUCLEOTIDE SEQUENCE [LARGE SCALE GENOMIC DNA]</scope>
    <source>
        <strain evidence="1 2">DAOM 194757</strain>
    </source>
</reference>